<gene>
    <name evidence="8" type="ORF">C0Q70_05037</name>
</gene>
<keyword evidence="3" id="KW-0963">Cytoplasm</keyword>
<dbReference type="Pfam" id="PF16218">
    <property type="entry name" value="Peptidase_C101"/>
    <property type="match status" value="1"/>
</dbReference>
<dbReference type="PANTHER" id="PTHR33662:SF1">
    <property type="entry name" value="INACTIVE UBIQUITIN THIOESTERASE OTULINL"/>
    <property type="match status" value="1"/>
</dbReference>
<evidence type="ECO:0000256" key="4">
    <source>
        <dbReference type="ARBA" id="ARBA00022980"/>
    </source>
</evidence>
<dbReference type="STRING" id="400727.A0A2T7PK67"/>
<keyword evidence="7" id="KW-0812">Transmembrane</keyword>
<feature type="region of interest" description="Disordered" evidence="6">
    <location>
        <begin position="131"/>
        <end position="164"/>
    </location>
</feature>
<evidence type="ECO:0000256" key="3">
    <source>
        <dbReference type="ARBA" id="ARBA00022490"/>
    </source>
</evidence>
<feature type="region of interest" description="Disordered" evidence="6">
    <location>
        <begin position="180"/>
        <end position="224"/>
    </location>
</feature>
<dbReference type="SUPFAM" id="SSF54189">
    <property type="entry name" value="Ribosomal proteins S24e, L23 and L15e"/>
    <property type="match status" value="1"/>
</dbReference>
<dbReference type="GO" id="GO:0005737">
    <property type="term" value="C:cytoplasm"/>
    <property type="evidence" value="ECO:0007669"/>
    <property type="project" value="UniProtKB-SubCell"/>
</dbReference>
<keyword evidence="5" id="KW-0687">Ribonucleoprotein</keyword>
<dbReference type="Gene3D" id="3.40.1120.10">
    <property type="entry name" value="Ribosomal protein l15e"/>
    <property type="match status" value="1"/>
</dbReference>
<protein>
    <recommendedName>
        <fullName evidence="10">OTU domain-containing protein</fullName>
    </recommendedName>
</protein>
<evidence type="ECO:0000256" key="2">
    <source>
        <dbReference type="ARBA" id="ARBA00010267"/>
    </source>
</evidence>
<evidence type="ECO:0000256" key="1">
    <source>
        <dbReference type="ARBA" id="ARBA00004496"/>
    </source>
</evidence>
<keyword evidence="9" id="KW-1185">Reference proteome</keyword>
<evidence type="ECO:0000256" key="5">
    <source>
        <dbReference type="ARBA" id="ARBA00023274"/>
    </source>
</evidence>
<dbReference type="GO" id="GO:0006412">
    <property type="term" value="P:translation"/>
    <property type="evidence" value="ECO:0007669"/>
    <property type="project" value="InterPro"/>
</dbReference>
<accession>A0A2T7PK67</accession>
<feature type="transmembrane region" description="Helical" evidence="7">
    <location>
        <begin position="97"/>
        <end position="119"/>
    </location>
</feature>
<dbReference type="PRINTS" id="PR02055">
    <property type="entry name" value="PROTEINF105"/>
</dbReference>
<dbReference type="GO" id="GO:0005840">
    <property type="term" value="C:ribosome"/>
    <property type="evidence" value="ECO:0007669"/>
    <property type="project" value="UniProtKB-KW"/>
</dbReference>
<evidence type="ECO:0008006" key="10">
    <source>
        <dbReference type="Google" id="ProtNLM"/>
    </source>
</evidence>
<dbReference type="PANTHER" id="PTHR33662">
    <property type="entry name" value="OTU DEUBIQUITINASE WITH LINEAR LINKAGE-SPECIFICITY A-RELATED"/>
    <property type="match status" value="1"/>
</dbReference>
<dbReference type="InterPro" id="IPR012678">
    <property type="entry name" value="Ribosomal_uL23/eL15/eS24_sf"/>
</dbReference>
<sequence>MRGLTSAGKSSRGLGKGHLFNKTKGGSRRAYWKKQNSLSLRRKHASAPAFKMERASSGALPGPGSIAQHKFPYKKRLVLYFAYRGTTVKLDLGDVKAAGVVCILSLGVGLGTLLIHRLYQQYIRPFLYKDQDGSDKASSSDQKILVDSSDSAVDGAMGNNSSGKTPSVFYSREYGVALGGKGLPSQRQAQPTADFTRLRRHGTRPKPQRKHLPERDIHEQNPTELNPSLYEANIRDSFYSTAESGFETLPECVEEENDESLSQSLQENFSASSLKERNERSSPMHSGSRVPDPHLLTVRRHHGCPRSDDFDYDQSLDASESICSFNSSLEDWSCDDEDRDGRSPVLHGHLGMSDTHFRQSLMQRIQEWSSFAEKYGKSRSPTPDPGLQQRYIRRSRSLDRHLGEPAFVADLDMPSSEAIKDEFESITSKLHELIERGNGNSTEQPQAKVSLAHNHPHHHSRPHQNSVYHRTRTKWERLPSAPRSDSSRSSRASSVDFSWDCGEIGAGGDEHVNADGSSVRHTVDEMGDHLASSAKDEKLPASEDISEDGIVNVGEIANLIDYANQEWKGQTKNTETIKQGYLAIPELFGCQNLRRIRGDNYCALRSTLYQVLVGGHKVTQRWPGLISIIDCLHTLNADQNSGLQIWNFGNRLKWDKDEDRFSLICKCVLTLYATVEEISALPSQDMREYRTFSLLNGSQQFDVELMEGMKLMMLLYMADIQKQIAEEAEVPLFAWLLFARDTSSNVVDFVKHHLNPIGDSAGMDQVEMCLLGHCLGVKLRVARLYHHGQEDFDCCFPDDTPAVWPSVCLLTEDDRHYNVPVP</sequence>
<comment type="subcellular location">
    <subcellularLocation>
        <location evidence="1">Cytoplasm</location>
    </subcellularLocation>
</comment>
<dbReference type="GO" id="GO:1990904">
    <property type="term" value="C:ribonucleoprotein complex"/>
    <property type="evidence" value="ECO:0007669"/>
    <property type="project" value="UniProtKB-KW"/>
</dbReference>
<feature type="region of interest" description="Disordered" evidence="6">
    <location>
        <begin position="1"/>
        <end position="26"/>
    </location>
</feature>
<evidence type="ECO:0000256" key="6">
    <source>
        <dbReference type="SAM" id="MobiDB-lite"/>
    </source>
</evidence>
<keyword evidence="7" id="KW-1133">Transmembrane helix</keyword>
<feature type="compositionally biased region" description="Basic residues" evidence="6">
    <location>
        <begin position="198"/>
        <end position="210"/>
    </location>
</feature>
<feature type="compositionally biased region" description="Polar residues" evidence="6">
    <location>
        <begin position="260"/>
        <end position="273"/>
    </location>
</feature>
<evidence type="ECO:0000313" key="8">
    <source>
        <dbReference type="EMBL" id="PVD33777.1"/>
    </source>
</evidence>
<keyword evidence="7" id="KW-0472">Membrane</keyword>
<dbReference type="CDD" id="cd22790">
    <property type="entry name" value="OTU_OTUL-like"/>
    <property type="match status" value="1"/>
</dbReference>
<dbReference type="EMBL" id="PZQS01000003">
    <property type="protein sequence ID" value="PVD33777.1"/>
    <property type="molecule type" value="Genomic_DNA"/>
</dbReference>
<dbReference type="AlphaFoldDB" id="A0A2T7PK67"/>
<dbReference type="InterPro" id="IPR023235">
    <property type="entry name" value="FAM105"/>
</dbReference>
<feature type="region of interest" description="Disordered" evidence="6">
    <location>
        <begin position="251"/>
        <end position="294"/>
    </location>
</feature>
<keyword evidence="4" id="KW-0689">Ribosomal protein</keyword>
<dbReference type="Proteomes" id="UP000245119">
    <property type="component" value="Linkage Group LG3"/>
</dbReference>
<comment type="caution">
    <text evidence="8">The sequence shown here is derived from an EMBL/GenBank/DDBJ whole genome shotgun (WGS) entry which is preliminary data.</text>
</comment>
<dbReference type="OrthoDB" id="10255148at2759"/>
<feature type="compositionally biased region" description="Basic and acidic residues" evidence="6">
    <location>
        <begin position="211"/>
        <end position="221"/>
    </location>
</feature>
<comment type="similarity">
    <text evidence="2">Belongs to the peptidase C65 family. Otulin subfamily.</text>
</comment>
<evidence type="ECO:0000313" key="9">
    <source>
        <dbReference type="Proteomes" id="UP000245119"/>
    </source>
</evidence>
<proteinExistence type="inferred from homology"/>
<reference evidence="8 9" key="1">
    <citation type="submission" date="2018-04" db="EMBL/GenBank/DDBJ databases">
        <title>The genome of golden apple snail Pomacea canaliculata provides insight into stress tolerance and invasive adaptation.</title>
        <authorList>
            <person name="Liu C."/>
            <person name="Liu B."/>
            <person name="Ren Y."/>
            <person name="Zhang Y."/>
            <person name="Wang H."/>
            <person name="Li S."/>
            <person name="Jiang F."/>
            <person name="Yin L."/>
            <person name="Zhang G."/>
            <person name="Qian W."/>
            <person name="Fan W."/>
        </authorList>
    </citation>
    <scope>NUCLEOTIDE SEQUENCE [LARGE SCALE GENOMIC DNA]</scope>
    <source>
        <strain evidence="8">SZHN2017</strain>
        <tissue evidence="8">Muscle</tissue>
    </source>
</reference>
<evidence type="ECO:0000256" key="7">
    <source>
        <dbReference type="SAM" id="Phobius"/>
    </source>
</evidence>
<dbReference type="GO" id="GO:0003735">
    <property type="term" value="F:structural constituent of ribosome"/>
    <property type="evidence" value="ECO:0007669"/>
    <property type="project" value="InterPro"/>
</dbReference>
<organism evidence="8 9">
    <name type="scientific">Pomacea canaliculata</name>
    <name type="common">Golden apple snail</name>
    <dbReference type="NCBI Taxonomy" id="400727"/>
    <lineage>
        <taxon>Eukaryota</taxon>
        <taxon>Metazoa</taxon>
        <taxon>Spiralia</taxon>
        <taxon>Lophotrochozoa</taxon>
        <taxon>Mollusca</taxon>
        <taxon>Gastropoda</taxon>
        <taxon>Caenogastropoda</taxon>
        <taxon>Architaenioglossa</taxon>
        <taxon>Ampullarioidea</taxon>
        <taxon>Ampullariidae</taxon>
        <taxon>Pomacea</taxon>
    </lineage>
</organism>
<dbReference type="InterPro" id="IPR024794">
    <property type="entry name" value="Rbsml_eL15_core_dom_sf"/>
</dbReference>
<name>A0A2T7PK67_POMCA</name>